<dbReference type="AlphaFoldDB" id="D5SRP6"/>
<feature type="domain" description="Putative restriction endonuclease" evidence="1">
    <location>
        <begin position="13"/>
        <end position="178"/>
    </location>
</feature>
<dbReference type="HOGENOM" id="CLU_076312_3_2_0"/>
<keyword evidence="3" id="KW-1185">Reference proteome</keyword>
<reference evidence="2 3" key="1">
    <citation type="journal article" date="2010" name="Stand. Genomic Sci.">
        <title>Complete genome sequence of Planctomyces limnophilus type strain (Mu 290).</title>
        <authorList>
            <person name="Labutti K."/>
            <person name="Sikorski J."/>
            <person name="Schneider S."/>
            <person name="Nolan M."/>
            <person name="Lucas S."/>
            <person name="Glavina Del Rio T."/>
            <person name="Tice H."/>
            <person name="Cheng J.F."/>
            <person name="Goodwin L."/>
            <person name="Pitluck S."/>
            <person name="Liolios K."/>
            <person name="Ivanova N."/>
            <person name="Mavromatis K."/>
            <person name="Mikhailova N."/>
            <person name="Pati A."/>
            <person name="Chen A."/>
            <person name="Palaniappan K."/>
            <person name="Land M."/>
            <person name="Hauser L."/>
            <person name="Chang Y.J."/>
            <person name="Jeffries C.D."/>
            <person name="Tindall B.J."/>
            <person name="Rohde M."/>
            <person name="Goker M."/>
            <person name="Woyke T."/>
            <person name="Bristow J."/>
            <person name="Eisen J.A."/>
            <person name="Markowitz V."/>
            <person name="Hugenholtz P."/>
            <person name="Kyrpides N.C."/>
            <person name="Klenk H.P."/>
            <person name="Lapidus A."/>
        </authorList>
    </citation>
    <scope>NUCLEOTIDE SEQUENCE [LARGE SCALE GENOMIC DNA]</scope>
    <source>
        <strain evidence="3">ATCC 43296 / DSM 3776 / IFAM 1008 / 290</strain>
    </source>
</reference>
<proteinExistence type="predicted"/>
<name>D5SRP6_PLAL2</name>
<dbReference type="STRING" id="521674.Plim_0734"/>
<dbReference type="PANTHER" id="PTHR34107">
    <property type="entry name" value="SLL0198 PROTEIN-RELATED"/>
    <property type="match status" value="1"/>
</dbReference>
<dbReference type="RefSeq" id="WP_013109011.1">
    <property type="nucleotide sequence ID" value="NC_014148.1"/>
</dbReference>
<dbReference type="OrthoDB" id="274259at2"/>
<dbReference type="SUPFAM" id="SSF52980">
    <property type="entry name" value="Restriction endonuclease-like"/>
    <property type="match status" value="1"/>
</dbReference>
<gene>
    <name evidence="2" type="ordered locus">Plim_0734</name>
</gene>
<sequence length="185" mass="20648">MTTLLGSKLLTADEYGRLDNDGRLTELVRGRVVEMNRPFTSHGYILINTSFWLAQFVKQKNLGRVVGGDAGVVTQHDPDTVRGPDLAYYSYQRIPAGSLPEGYWPASPELVIEIRSQNDRWKDILQKVAEYLNANVLTVAIIDPSSKHVHVYSADQEAQILTSADLLTFPDILPGFEVVVDSLFE</sequence>
<dbReference type="EMBL" id="CP001744">
    <property type="protein sequence ID" value="ADG66580.1"/>
    <property type="molecule type" value="Genomic_DNA"/>
</dbReference>
<dbReference type="Pfam" id="PF05685">
    <property type="entry name" value="Uma2"/>
    <property type="match status" value="1"/>
</dbReference>
<evidence type="ECO:0000259" key="1">
    <source>
        <dbReference type="Pfam" id="PF05685"/>
    </source>
</evidence>
<organism evidence="2 3">
    <name type="scientific">Planctopirus limnophila (strain ATCC 43296 / DSM 3776 / IFAM 1008 / Mu 290)</name>
    <name type="common">Planctomyces limnophilus</name>
    <dbReference type="NCBI Taxonomy" id="521674"/>
    <lineage>
        <taxon>Bacteria</taxon>
        <taxon>Pseudomonadati</taxon>
        <taxon>Planctomycetota</taxon>
        <taxon>Planctomycetia</taxon>
        <taxon>Planctomycetales</taxon>
        <taxon>Planctomycetaceae</taxon>
        <taxon>Planctopirus</taxon>
    </lineage>
</organism>
<accession>D5SRP6</accession>
<dbReference type="PANTHER" id="PTHR34107:SF1">
    <property type="entry name" value="SLL0198 PROTEIN"/>
    <property type="match status" value="1"/>
</dbReference>
<dbReference type="InterPro" id="IPR012296">
    <property type="entry name" value="Nuclease_put_TT1808"/>
</dbReference>
<dbReference type="InterPro" id="IPR008538">
    <property type="entry name" value="Uma2"/>
</dbReference>
<evidence type="ECO:0000313" key="2">
    <source>
        <dbReference type="EMBL" id="ADG66580.1"/>
    </source>
</evidence>
<dbReference type="CDD" id="cd06260">
    <property type="entry name" value="DUF820-like"/>
    <property type="match status" value="1"/>
</dbReference>
<dbReference type="InterPro" id="IPR011335">
    <property type="entry name" value="Restrct_endonuc-II-like"/>
</dbReference>
<protein>
    <recommendedName>
        <fullName evidence="1">Putative restriction endonuclease domain-containing protein</fullName>
    </recommendedName>
</protein>
<dbReference type="Proteomes" id="UP000002220">
    <property type="component" value="Chromosome"/>
</dbReference>
<dbReference type="eggNOG" id="COG4636">
    <property type="taxonomic scope" value="Bacteria"/>
</dbReference>
<dbReference type="Gene3D" id="3.90.1570.10">
    <property type="entry name" value="tt1808, chain A"/>
    <property type="match status" value="1"/>
</dbReference>
<evidence type="ECO:0000313" key="3">
    <source>
        <dbReference type="Proteomes" id="UP000002220"/>
    </source>
</evidence>
<dbReference type="KEGG" id="plm:Plim_0734"/>